<protein>
    <recommendedName>
        <fullName evidence="4">Spermidine synthase</fullName>
    </recommendedName>
</protein>
<reference evidence="2 3" key="1">
    <citation type="submission" date="2019-02" db="EMBL/GenBank/DDBJ databases">
        <title>Deep-cultivation of Planctomycetes and their phenomic and genomic characterization uncovers novel biology.</title>
        <authorList>
            <person name="Wiegand S."/>
            <person name="Jogler M."/>
            <person name="Boedeker C."/>
            <person name="Pinto D."/>
            <person name="Vollmers J."/>
            <person name="Rivas-Marin E."/>
            <person name="Kohn T."/>
            <person name="Peeters S.H."/>
            <person name="Heuer A."/>
            <person name="Rast P."/>
            <person name="Oberbeckmann S."/>
            <person name="Bunk B."/>
            <person name="Jeske O."/>
            <person name="Meyerdierks A."/>
            <person name="Storesund J.E."/>
            <person name="Kallscheuer N."/>
            <person name="Luecker S."/>
            <person name="Lage O.M."/>
            <person name="Pohl T."/>
            <person name="Merkel B.J."/>
            <person name="Hornburger P."/>
            <person name="Mueller R.-W."/>
            <person name="Bruemmer F."/>
            <person name="Labrenz M."/>
            <person name="Spormann A.M."/>
            <person name="Op den Camp H."/>
            <person name="Overmann J."/>
            <person name="Amann R."/>
            <person name="Jetten M.S.M."/>
            <person name="Mascher T."/>
            <person name="Medema M.H."/>
            <person name="Devos D.P."/>
            <person name="Kaster A.-K."/>
            <person name="Ovreas L."/>
            <person name="Rohde M."/>
            <person name="Galperin M.Y."/>
            <person name="Jogler C."/>
        </authorList>
    </citation>
    <scope>NUCLEOTIDE SEQUENCE [LARGE SCALE GENOMIC DNA]</scope>
    <source>
        <strain evidence="2 3">Pla133</strain>
    </source>
</reference>
<evidence type="ECO:0000313" key="3">
    <source>
        <dbReference type="Proteomes" id="UP000316921"/>
    </source>
</evidence>
<dbReference type="Gene3D" id="3.40.50.150">
    <property type="entry name" value="Vaccinia Virus protein VP39"/>
    <property type="match status" value="1"/>
</dbReference>
<keyword evidence="1" id="KW-0472">Membrane</keyword>
<dbReference type="EMBL" id="CP036287">
    <property type="protein sequence ID" value="QDU69353.1"/>
    <property type="molecule type" value="Genomic_DNA"/>
</dbReference>
<dbReference type="SUPFAM" id="SSF53335">
    <property type="entry name" value="S-adenosyl-L-methionine-dependent methyltransferases"/>
    <property type="match status" value="1"/>
</dbReference>
<feature type="transmembrane region" description="Helical" evidence="1">
    <location>
        <begin position="616"/>
        <end position="636"/>
    </location>
</feature>
<evidence type="ECO:0000256" key="1">
    <source>
        <dbReference type="SAM" id="Phobius"/>
    </source>
</evidence>
<keyword evidence="3" id="KW-1185">Reference proteome</keyword>
<dbReference type="Proteomes" id="UP000316921">
    <property type="component" value="Chromosome"/>
</dbReference>
<feature type="transmembrane region" description="Helical" evidence="1">
    <location>
        <begin position="806"/>
        <end position="827"/>
    </location>
</feature>
<dbReference type="KEGG" id="pbap:Pla133_44720"/>
<feature type="transmembrane region" description="Helical" evidence="1">
    <location>
        <begin position="151"/>
        <end position="172"/>
    </location>
</feature>
<keyword evidence="1" id="KW-0812">Transmembrane</keyword>
<dbReference type="AlphaFoldDB" id="A0A518BQU3"/>
<feature type="transmembrane region" description="Helical" evidence="1">
    <location>
        <begin position="679"/>
        <end position="699"/>
    </location>
</feature>
<dbReference type="InterPro" id="IPR029063">
    <property type="entry name" value="SAM-dependent_MTases_sf"/>
</dbReference>
<feature type="transmembrane region" description="Helical" evidence="1">
    <location>
        <begin position="21"/>
        <end position="38"/>
    </location>
</feature>
<feature type="transmembrane region" description="Helical" evidence="1">
    <location>
        <begin position="776"/>
        <end position="800"/>
    </location>
</feature>
<accession>A0A518BQU3</accession>
<feature type="transmembrane region" description="Helical" evidence="1">
    <location>
        <begin position="50"/>
        <end position="72"/>
    </location>
</feature>
<feature type="transmembrane region" description="Helical" evidence="1">
    <location>
        <begin position="744"/>
        <end position="764"/>
    </location>
</feature>
<dbReference type="RefSeq" id="WP_145069174.1">
    <property type="nucleotide sequence ID" value="NZ_CP036287.1"/>
</dbReference>
<gene>
    <name evidence="2" type="ORF">Pla133_44720</name>
</gene>
<feature type="transmembrane region" description="Helical" evidence="1">
    <location>
        <begin position="124"/>
        <end position="144"/>
    </location>
</feature>
<evidence type="ECO:0008006" key="4">
    <source>
        <dbReference type="Google" id="ProtNLM"/>
    </source>
</evidence>
<dbReference type="CDD" id="cd02440">
    <property type="entry name" value="AdoMet_MTases"/>
    <property type="match status" value="1"/>
</dbReference>
<feature type="transmembrane region" description="Helical" evidence="1">
    <location>
        <begin position="711"/>
        <end position="732"/>
    </location>
</feature>
<sequence>MATEDPTDANDATAPDALRTAPGLFLISAAVLALQVLQTRILSVQMWHHHSYMVVTMTLLGFAAAGSLVTVMPRLARGDVAGKLAWAGSLFALSTLGGYLILGATADQAAQMTAEGKYLSLSLFYSYLLIPYFFGGLVVTIALSTAKRVSLLYFFNLIGSAVGAWMFIAFIAPLGGERLLVACAALGPLAAVSFLRSAPRSPVPVSRGAGVAAIATLALCAVSFLKAREWFPVNVASSKAMTYTLAEIEGSQHVGQRWTPMCRLDLVKLPDVEGRPGEINIYQDGDAITVMHSDASFGALRATAPLALNQLAYEPQKLLVERGAAPPQALAIGIGGGIDLRFAMEQGAESVLGIEINSETVQLVGEEWADFNGDVYHKPGVEVRVGEGRSALRRLDRTFDVIELSGTDTYTAGNAGAYVLSESYLYTYEALVEYFEHLDPERGTLGMIRLGYDPPRENLRLFAIALTALRDEFGIERPSQHAAVIFEEVTLPEGGPGAGETIRFAGNVFSRQPFSPEALERFAMAEVNPDWRLAYLPGVESDPNDPFARLAAAIDAGTEEAFYADYPWDVRPVNDDAPFFFNFHHWSALFAEPESDSGSWHALTGGPIGLRIMATLLVQTSLLVALLVILPLVLLRREGLKAPNAGRHLAYFLGLGAGFMFLEISTIQRLVLYLGHPTYSLTVVLACFLTFAGLGSLVAGRLGAAPARAMAVVATLLCIGIGALAFGLQPILEATLYLELPARIAVVVAVLAPLNFLMGMPFPLGLQRLKGLAPRLVPWAMGVNGGASVVASILCIVIAMEAGFRTVTLLAMLAYGLGTILQVTGPLSQSRAER</sequence>
<evidence type="ECO:0000313" key="2">
    <source>
        <dbReference type="EMBL" id="QDU69353.1"/>
    </source>
</evidence>
<name>A0A518BQU3_9BACT</name>
<feature type="transmembrane region" description="Helical" evidence="1">
    <location>
        <begin position="84"/>
        <end position="104"/>
    </location>
</feature>
<organism evidence="2 3">
    <name type="scientific">Engelhardtia mirabilis</name>
    <dbReference type="NCBI Taxonomy" id="2528011"/>
    <lineage>
        <taxon>Bacteria</taxon>
        <taxon>Pseudomonadati</taxon>
        <taxon>Planctomycetota</taxon>
        <taxon>Planctomycetia</taxon>
        <taxon>Planctomycetia incertae sedis</taxon>
        <taxon>Engelhardtia</taxon>
    </lineage>
</organism>
<keyword evidence="1" id="KW-1133">Transmembrane helix</keyword>
<feature type="transmembrane region" description="Helical" evidence="1">
    <location>
        <begin position="648"/>
        <end position="667"/>
    </location>
</feature>
<proteinExistence type="predicted"/>